<dbReference type="EMBL" id="MH208310">
    <property type="protein sequence ID" value="AZZ06736.1"/>
    <property type="molecule type" value="Genomic_DNA"/>
</dbReference>
<sequence length="162" mass="17832">MIIYSLLLFLLLGSTLVFYSLSPYYAAVGLVITAFFGCITLSVIGLSFIALLFFLIYMGGMLVVFIYSSALSAERFPKVSNLVDVITLFILITLWIFAVYEPFMEMNLTLNTFNVHSDLNALSGLYSEGGIYLLWGGLALLVILVVVLILSLGESVTTLRSI</sequence>
<keyword evidence="7 15" id="KW-0812">Transmembrane</keyword>
<keyword evidence="13 15" id="KW-0472">Membrane</keyword>
<dbReference type="PANTHER" id="PTHR11435:SF1">
    <property type="entry name" value="NADH-UBIQUINONE OXIDOREDUCTASE CHAIN 6"/>
    <property type="match status" value="1"/>
</dbReference>
<feature type="transmembrane region" description="Helical" evidence="15">
    <location>
        <begin position="79"/>
        <end position="100"/>
    </location>
</feature>
<comment type="catalytic activity">
    <reaction evidence="14 15">
        <text>a ubiquinone + NADH + 5 H(+)(in) = a ubiquinol + NAD(+) + 4 H(+)(out)</text>
        <dbReference type="Rhea" id="RHEA:29091"/>
        <dbReference type="Rhea" id="RHEA-COMP:9565"/>
        <dbReference type="Rhea" id="RHEA-COMP:9566"/>
        <dbReference type="ChEBI" id="CHEBI:15378"/>
        <dbReference type="ChEBI" id="CHEBI:16389"/>
        <dbReference type="ChEBI" id="CHEBI:17976"/>
        <dbReference type="ChEBI" id="CHEBI:57540"/>
        <dbReference type="ChEBI" id="CHEBI:57945"/>
        <dbReference type="EC" id="7.1.1.2"/>
    </reaction>
</comment>
<keyword evidence="6 15" id="KW-0679">Respiratory chain</keyword>
<organism evidence="16">
    <name type="scientific">Benthodytes marianensis</name>
    <dbReference type="NCBI Taxonomy" id="2502088"/>
    <lineage>
        <taxon>Eukaryota</taxon>
        <taxon>Metazoa</taxon>
        <taxon>Echinodermata</taxon>
        <taxon>Eleutherozoa</taxon>
        <taxon>Echinozoa</taxon>
        <taxon>Holothuroidea</taxon>
        <taxon>Aspidochirotacea</taxon>
        <taxon>Elasipodida</taxon>
        <taxon>Psychropotidae</taxon>
        <taxon>Benthodytes</taxon>
    </lineage>
</organism>
<feature type="transmembrane region" description="Helical" evidence="15">
    <location>
        <begin position="34"/>
        <end position="67"/>
    </location>
</feature>
<dbReference type="RefSeq" id="YP_009558635.1">
    <property type="nucleotide sequence ID" value="NC_040968.1"/>
</dbReference>
<dbReference type="EC" id="7.1.1.2" evidence="3 15"/>
<keyword evidence="5 15" id="KW-0813">Transport</keyword>
<comment type="function">
    <text evidence="15">Core subunit of the mitochondrial membrane respiratory chain NADH dehydrogenase (Complex I) which catalyzes electron transfer from NADH through the respiratory chain, using ubiquinone as an electron acceptor. Essential for the catalytic activity and assembly of complex I.</text>
</comment>
<geneLocation type="mitochondrion" evidence="16"/>
<dbReference type="Pfam" id="PF00499">
    <property type="entry name" value="Oxidored_q3"/>
    <property type="match status" value="1"/>
</dbReference>
<dbReference type="AlphaFoldDB" id="A0A3S5HWS4"/>
<evidence type="ECO:0000256" key="5">
    <source>
        <dbReference type="ARBA" id="ARBA00022448"/>
    </source>
</evidence>
<comment type="subcellular location">
    <subcellularLocation>
        <location evidence="1 15">Mitochondrion membrane</location>
        <topology evidence="1 15">Multi-pass membrane protein</topology>
    </subcellularLocation>
</comment>
<dbReference type="CTD" id="4541"/>
<evidence type="ECO:0000256" key="11">
    <source>
        <dbReference type="ARBA" id="ARBA00023027"/>
    </source>
</evidence>
<evidence type="ECO:0000256" key="10">
    <source>
        <dbReference type="ARBA" id="ARBA00022989"/>
    </source>
</evidence>
<evidence type="ECO:0000256" key="15">
    <source>
        <dbReference type="RuleBase" id="RU004430"/>
    </source>
</evidence>
<keyword evidence="15" id="KW-0830">Ubiquinone</keyword>
<keyword evidence="12 15" id="KW-0496">Mitochondrion</keyword>
<dbReference type="PANTHER" id="PTHR11435">
    <property type="entry name" value="NADH UBIQUINONE OXIDOREDUCTASE SUBUNIT ND6"/>
    <property type="match status" value="1"/>
</dbReference>
<evidence type="ECO:0000256" key="3">
    <source>
        <dbReference type="ARBA" id="ARBA00012944"/>
    </source>
</evidence>
<reference evidence="16" key="1">
    <citation type="journal article" date="2018" name="PLoS ONE">
        <title>Complete mitochondrial genome of Benthodytes marianensis (Holothuroidea: Elasipodida: Psychropotidae): Insight into deep sea adaptation in the sea cucumber.</title>
        <authorList>
            <person name="Mu W."/>
            <person name="Liu J."/>
            <person name="Zhang H."/>
        </authorList>
    </citation>
    <scope>NUCLEOTIDE SEQUENCE</scope>
</reference>
<dbReference type="GeneID" id="39116789"/>
<proteinExistence type="inferred from homology"/>
<keyword evidence="11 15" id="KW-0520">NAD</keyword>
<accession>A0A3S5HWS4</accession>
<evidence type="ECO:0000256" key="13">
    <source>
        <dbReference type="ARBA" id="ARBA00023136"/>
    </source>
</evidence>
<keyword evidence="9 15" id="KW-0249">Electron transport</keyword>
<comment type="similarity">
    <text evidence="2 15">Belongs to the complex I subunit 6 family.</text>
</comment>
<evidence type="ECO:0000256" key="6">
    <source>
        <dbReference type="ARBA" id="ARBA00022660"/>
    </source>
</evidence>
<protein>
    <recommendedName>
        <fullName evidence="4 15">NADH-ubiquinone oxidoreductase chain 6</fullName>
        <ecNumber evidence="3 15">7.1.1.2</ecNumber>
    </recommendedName>
</protein>
<keyword evidence="10 15" id="KW-1133">Transmembrane helix</keyword>
<evidence type="ECO:0000256" key="14">
    <source>
        <dbReference type="ARBA" id="ARBA00049551"/>
    </source>
</evidence>
<evidence type="ECO:0000256" key="7">
    <source>
        <dbReference type="ARBA" id="ARBA00022692"/>
    </source>
</evidence>
<evidence type="ECO:0000256" key="1">
    <source>
        <dbReference type="ARBA" id="ARBA00004225"/>
    </source>
</evidence>
<keyword evidence="8 15" id="KW-1278">Translocase</keyword>
<dbReference type="GO" id="GO:0008137">
    <property type="term" value="F:NADH dehydrogenase (ubiquinone) activity"/>
    <property type="evidence" value="ECO:0007669"/>
    <property type="project" value="UniProtKB-UniRule"/>
</dbReference>
<evidence type="ECO:0000256" key="2">
    <source>
        <dbReference type="ARBA" id="ARBA00005698"/>
    </source>
</evidence>
<evidence type="ECO:0000313" key="16">
    <source>
        <dbReference type="EMBL" id="AZZ06736.1"/>
    </source>
</evidence>
<feature type="transmembrane region" description="Helical" evidence="15">
    <location>
        <begin position="7"/>
        <end position="28"/>
    </location>
</feature>
<evidence type="ECO:0000256" key="12">
    <source>
        <dbReference type="ARBA" id="ARBA00023128"/>
    </source>
</evidence>
<feature type="transmembrane region" description="Helical" evidence="15">
    <location>
        <begin position="132"/>
        <end position="152"/>
    </location>
</feature>
<evidence type="ECO:0000256" key="9">
    <source>
        <dbReference type="ARBA" id="ARBA00022982"/>
    </source>
</evidence>
<gene>
    <name evidence="16" type="primary">ND6</name>
</gene>
<dbReference type="InterPro" id="IPR042106">
    <property type="entry name" value="Nuo/plastoQ_OxRdtase_6_NuoJ"/>
</dbReference>
<dbReference type="InterPro" id="IPR001457">
    <property type="entry name" value="NADH_UbQ/plastoQ_OxRdtase_su6"/>
</dbReference>
<name>A0A3S5HWS4_9ECHN</name>
<evidence type="ECO:0000256" key="4">
    <source>
        <dbReference type="ARBA" id="ARBA00021095"/>
    </source>
</evidence>
<evidence type="ECO:0000256" key="8">
    <source>
        <dbReference type="ARBA" id="ARBA00022967"/>
    </source>
</evidence>
<dbReference type="GO" id="GO:0031966">
    <property type="term" value="C:mitochondrial membrane"/>
    <property type="evidence" value="ECO:0007669"/>
    <property type="project" value="UniProtKB-SubCell"/>
</dbReference>
<dbReference type="InterPro" id="IPR050269">
    <property type="entry name" value="ComplexI_Subunit6"/>
</dbReference>
<dbReference type="Gene3D" id="1.20.120.1200">
    <property type="entry name" value="NADH-ubiquinone/plastoquinone oxidoreductase chain 6, subunit NuoJ"/>
    <property type="match status" value="1"/>
</dbReference>